<sequence>MQTIFVETLILGASYAALGYAAAHPGTLIVEETEGTGVEYAGNMRPSDLVDLPVTELGKQFYAFLKEHELVTEEGRLDLCGMTTAVNRYAVAHKLWILLDAAVVSVKKSDNGYVVECRTNSGLREIQARILLDTTSRRISSRGAAAVTRQWLHVLCSEAMEDPYHQLKEVNGDIITTPGFWPGEWTVSFPFSGETKLPEARLAVERQWRAAFPGGETLIDAVGFDFDVEAVDSGDEGICAWVGPHRYGNPVAAFDGGAALSVNDGEGVPGHDVL</sequence>
<accession>A0A926DQP5</accession>
<name>A0A926DQP5_9FIRM</name>
<dbReference type="EMBL" id="JACRSQ010000002">
    <property type="protein sequence ID" value="MBC8542246.1"/>
    <property type="molecule type" value="Genomic_DNA"/>
</dbReference>
<dbReference type="SUPFAM" id="SSF51905">
    <property type="entry name" value="FAD/NAD(P)-binding domain"/>
    <property type="match status" value="1"/>
</dbReference>
<reference evidence="1" key="1">
    <citation type="submission" date="2020-08" db="EMBL/GenBank/DDBJ databases">
        <title>Genome public.</title>
        <authorList>
            <person name="Liu C."/>
            <person name="Sun Q."/>
        </authorList>
    </citation>
    <scope>NUCLEOTIDE SEQUENCE</scope>
    <source>
        <strain evidence="1">NSJ-32</strain>
    </source>
</reference>
<gene>
    <name evidence="1" type="ORF">H8730_01595</name>
</gene>
<comment type="caution">
    <text evidence="1">The sequence shown here is derived from an EMBL/GenBank/DDBJ whole genome shotgun (WGS) entry which is preliminary data.</text>
</comment>
<dbReference type="AlphaFoldDB" id="A0A926DQP5"/>
<keyword evidence="2" id="KW-1185">Reference proteome</keyword>
<evidence type="ECO:0000313" key="1">
    <source>
        <dbReference type="EMBL" id="MBC8542246.1"/>
    </source>
</evidence>
<dbReference type="InterPro" id="IPR036188">
    <property type="entry name" value="FAD/NAD-bd_sf"/>
</dbReference>
<proteinExistence type="predicted"/>
<protein>
    <submittedName>
        <fullName evidence="1">Uncharacterized protein</fullName>
    </submittedName>
</protein>
<organism evidence="1 2">
    <name type="scientific">Bianquea renquensis</name>
    <dbReference type="NCBI Taxonomy" id="2763661"/>
    <lineage>
        <taxon>Bacteria</taxon>
        <taxon>Bacillati</taxon>
        <taxon>Bacillota</taxon>
        <taxon>Clostridia</taxon>
        <taxon>Eubacteriales</taxon>
        <taxon>Bianqueaceae</taxon>
        <taxon>Bianquea</taxon>
    </lineage>
</organism>
<evidence type="ECO:0000313" key="2">
    <source>
        <dbReference type="Proteomes" id="UP000657006"/>
    </source>
</evidence>
<dbReference type="Proteomes" id="UP000657006">
    <property type="component" value="Unassembled WGS sequence"/>
</dbReference>
<dbReference type="RefSeq" id="WP_177719093.1">
    <property type="nucleotide sequence ID" value="NZ_JACRSQ010000002.1"/>
</dbReference>